<accession>A0ABR7JSS4</accession>
<keyword evidence="3" id="KW-1185">Reference proteome</keyword>
<feature type="domain" description="Phage head morphogenesis" evidence="1">
    <location>
        <begin position="152"/>
        <end position="270"/>
    </location>
</feature>
<gene>
    <name evidence="2" type="ORF">H8923_14475</name>
</gene>
<dbReference type="EMBL" id="JACRWE010000008">
    <property type="protein sequence ID" value="MBC5997965.1"/>
    <property type="molecule type" value="Genomic_DNA"/>
</dbReference>
<dbReference type="InterPro" id="IPR006528">
    <property type="entry name" value="Phage_head_morphogenesis_dom"/>
</dbReference>
<name>A0ABR7JSS4_9FIRM</name>
<evidence type="ECO:0000259" key="1">
    <source>
        <dbReference type="Pfam" id="PF04233"/>
    </source>
</evidence>
<comment type="caution">
    <text evidence="2">The sequence shown here is derived from an EMBL/GenBank/DDBJ whole genome shotgun (WGS) entry which is preliminary data.</text>
</comment>
<proteinExistence type="predicted"/>
<dbReference type="Proteomes" id="UP000609849">
    <property type="component" value="Unassembled WGS sequence"/>
</dbReference>
<dbReference type="Pfam" id="PF04233">
    <property type="entry name" value="Phage_Mu_F"/>
    <property type="match status" value="1"/>
</dbReference>
<evidence type="ECO:0000313" key="3">
    <source>
        <dbReference type="Proteomes" id="UP000609849"/>
    </source>
</evidence>
<protein>
    <recommendedName>
        <fullName evidence="1">Phage head morphogenesis domain-containing protein</fullName>
    </recommendedName>
</protein>
<organism evidence="2 3">
    <name type="scientific">Romboutsia faecis</name>
    <dbReference type="NCBI Taxonomy" id="2764597"/>
    <lineage>
        <taxon>Bacteria</taxon>
        <taxon>Bacillati</taxon>
        <taxon>Bacillota</taxon>
        <taxon>Clostridia</taxon>
        <taxon>Peptostreptococcales</taxon>
        <taxon>Peptostreptococcaceae</taxon>
        <taxon>Romboutsia</taxon>
    </lineage>
</organism>
<reference evidence="2 3" key="1">
    <citation type="submission" date="2020-08" db="EMBL/GenBank/DDBJ databases">
        <authorList>
            <person name="Liu C."/>
            <person name="Sun Q."/>
        </authorList>
    </citation>
    <scope>NUCLEOTIDE SEQUENCE [LARGE SCALE GENOMIC DNA]</scope>
    <source>
        <strain evidence="2 3">NSJ-18</strain>
    </source>
</reference>
<dbReference type="RefSeq" id="WP_153972647.1">
    <property type="nucleotide sequence ID" value="NZ_JACRWE010000008.1"/>
</dbReference>
<sequence>MDKDKLCIINEILKEFILDNDKNKTWIYQINQSDEWLDATYEAFLEMESEFHNLLKIQRSKIIESIENGAVTNEILKIYIENIEKQQVLYEQIVYKNFLNIMNLVKQEILSELGQTSVSITFDLLNEKALKFLEDKKIKFAIKVADTTHKAIINELAEGFEKGESIQELSNRIKNMPEFDMKRATVVARTEIISSSNAGTLQGYKESGVVIGKEWSSTKDERTRDHHKDVEGQRVALDNPFIVDGDLLDYPGDNSYDAKASNVIQCRCSLKPILEGEVI</sequence>
<evidence type="ECO:0000313" key="2">
    <source>
        <dbReference type="EMBL" id="MBC5997965.1"/>
    </source>
</evidence>